<evidence type="ECO:0000259" key="7">
    <source>
        <dbReference type="Pfam" id="PF04116"/>
    </source>
</evidence>
<dbReference type="GO" id="GO:0016491">
    <property type="term" value="F:oxidoreductase activity"/>
    <property type="evidence" value="ECO:0007669"/>
    <property type="project" value="InterPro"/>
</dbReference>
<evidence type="ECO:0000256" key="1">
    <source>
        <dbReference type="ARBA" id="ARBA00004370"/>
    </source>
</evidence>
<keyword evidence="9" id="KW-1185">Reference proteome</keyword>
<protein>
    <submittedName>
        <fullName evidence="8">3914_t:CDS:1</fullName>
    </submittedName>
</protein>
<feature type="region of interest" description="Disordered" evidence="5">
    <location>
        <begin position="314"/>
        <end position="352"/>
    </location>
</feature>
<dbReference type="OrthoDB" id="408954at2759"/>
<comment type="subcellular location">
    <subcellularLocation>
        <location evidence="1">Membrane</location>
    </subcellularLocation>
</comment>
<comment type="caution">
    <text evidence="8">The sequence shown here is derived from an EMBL/GenBank/DDBJ whole genome shotgun (WGS) entry which is preliminary data.</text>
</comment>
<name>A0A9N9D234_9GLOM</name>
<gene>
    <name evidence="8" type="ORF">DERYTH_LOCUS8607</name>
</gene>
<evidence type="ECO:0000256" key="2">
    <source>
        <dbReference type="ARBA" id="ARBA00022692"/>
    </source>
</evidence>
<dbReference type="InterPro" id="IPR050307">
    <property type="entry name" value="Sterol_Desaturase_Related"/>
</dbReference>
<reference evidence="8" key="1">
    <citation type="submission" date="2021-06" db="EMBL/GenBank/DDBJ databases">
        <authorList>
            <person name="Kallberg Y."/>
            <person name="Tangrot J."/>
            <person name="Rosling A."/>
        </authorList>
    </citation>
    <scope>NUCLEOTIDE SEQUENCE</scope>
    <source>
        <strain evidence="8">MA453B</strain>
    </source>
</reference>
<feature type="domain" description="Fatty acid hydroxylase" evidence="7">
    <location>
        <begin position="155"/>
        <end position="299"/>
    </location>
</feature>
<dbReference type="GO" id="GO:0005506">
    <property type="term" value="F:iron ion binding"/>
    <property type="evidence" value="ECO:0007669"/>
    <property type="project" value="InterPro"/>
</dbReference>
<organism evidence="8 9">
    <name type="scientific">Dentiscutata erythropus</name>
    <dbReference type="NCBI Taxonomy" id="1348616"/>
    <lineage>
        <taxon>Eukaryota</taxon>
        <taxon>Fungi</taxon>
        <taxon>Fungi incertae sedis</taxon>
        <taxon>Mucoromycota</taxon>
        <taxon>Glomeromycotina</taxon>
        <taxon>Glomeromycetes</taxon>
        <taxon>Diversisporales</taxon>
        <taxon>Gigasporaceae</taxon>
        <taxon>Dentiscutata</taxon>
    </lineage>
</organism>
<feature type="transmembrane region" description="Helical" evidence="6">
    <location>
        <begin position="32"/>
        <end position="54"/>
    </location>
</feature>
<dbReference type="GO" id="GO:0008610">
    <property type="term" value="P:lipid biosynthetic process"/>
    <property type="evidence" value="ECO:0007669"/>
    <property type="project" value="InterPro"/>
</dbReference>
<proteinExistence type="predicted"/>
<feature type="transmembrane region" description="Helical" evidence="6">
    <location>
        <begin position="144"/>
        <end position="161"/>
    </location>
</feature>
<dbReference type="EMBL" id="CAJVPY010004475">
    <property type="protein sequence ID" value="CAG8620407.1"/>
    <property type="molecule type" value="Genomic_DNA"/>
</dbReference>
<dbReference type="PANTHER" id="PTHR11863">
    <property type="entry name" value="STEROL DESATURASE"/>
    <property type="match status" value="1"/>
</dbReference>
<evidence type="ECO:0000256" key="4">
    <source>
        <dbReference type="ARBA" id="ARBA00023136"/>
    </source>
</evidence>
<evidence type="ECO:0000313" key="9">
    <source>
        <dbReference type="Proteomes" id="UP000789405"/>
    </source>
</evidence>
<keyword evidence="3 6" id="KW-1133">Transmembrane helix</keyword>
<evidence type="ECO:0000256" key="5">
    <source>
        <dbReference type="SAM" id="MobiDB-lite"/>
    </source>
</evidence>
<dbReference type="InterPro" id="IPR006694">
    <property type="entry name" value="Fatty_acid_hydroxylase"/>
</dbReference>
<keyword evidence="4 6" id="KW-0472">Membrane</keyword>
<dbReference type="AlphaFoldDB" id="A0A9N9D234"/>
<feature type="compositionally biased region" description="Basic residues" evidence="5">
    <location>
        <begin position="339"/>
        <end position="352"/>
    </location>
</feature>
<evidence type="ECO:0000313" key="8">
    <source>
        <dbReference type="EMBL" id="CAG8620407.1"/>
    </source>
</evidence>
<evidence type="ECO:0000256" key="6">
    <source>
        <dbReference type="SAM" id="Phobius"/>
    </source>
</evidence>
<evidence type="ECO:0000256" key="3">
    <source>
        <dbReference type="ARBA" id="ARBA00022989"/>
    </source>
</evidence>
<keyword evidence="2 6" id="KW-0812">Transmembrane</keyword>
<accession>A0A9N9D234</accession>
<dbReference type="GO" id="GO:0016020">
    <property type="term" value="C:membrane"/>
    <property type="evidence" value="ECO:0007669"/>
    <property type="project" value="UniProtKB-SubCell"/>
</dbReference>
<sequence>MDKNSYFGTSSSLTTPQHVPLVPIISDKHLSLLLPIIIYWVYSGMYHLISIYRIPFFEKYRIRSLEETKTKNKISSSEVIKGVIVQQFLQTVLGFIVVAAEEEQVLPDDNAEILGLSQTLETYSTSFGIGHHIRPHKQILAEYSYWYLIPVVKFFFAMFLLDTWQYFMHRLFHQNAFLYRHIHSRHHRLYAPYAFGALYNHPIEGFLFDSLGATIAFTLSGLSVKGASIDHVCLQVSFDDNYLMCRTVDDHSGYDIPFNPIQRIFGNNAIYHDIHHQTYGLKKNFSQPFFTFWDRIFGTYLPYHEVPKVLEEDSSRDIADDDDDPQALKKSKTMESRTSSKRYNLRSRKNIS</sequence>
<dbReference type="Pfam" id="PF04116">
    <property type="entry name" value="FA_hydroxylase"/>
    <property type="match status" value="1"/>
</dbReference>
<dbReference type="Proteomes" id="UP000789405">
    <property type="component" value="Unassembled WGS sequence"/>
</dbReference>